<accession>A0A4R0G421</accession>
<feature type="region of interest" description="Disordered" evidence="1">
    <location>
        <begin position="1"/>
        <end position="75"/>
    </location>
</feature>
<protein>
    <submittedName>
        <fullName evidence="2">Phospholipid-binding protein</fullName>
    </submittedName>
</protein>
<dbReference type="EMBL" id="SJJR01000031">
    <property type="protein sequence ID" value="TCB90088.1"/>
    <property type="molecule type" value="Genomic_DNA"/>
</dbReference>
<gene>
    <name evidence="2" type="ORF">E0H26_27385</name>
</gene>
<evidence type="ECO:0000313" key="3">
    <source>
        <dbReference type="Proteomes" id="UP000292274"/>
    </source>
</evidence>
<evidence type="ECO:0000313" key="2">
    <source>
        <dbReference type="EMBL" id="TCB90088.1"/>
    </source>
</evidence>
<feature type="non-terminal residue" evidence="2">
    <location>
        <position position="75"/>
    </location>
</feature>
<organism evidence="2 3">
    <name type="scientific">Micromonospora zingiberis</name>
    <dbReference type="NCBI Taxonomy" id="2053011"/>
    <lineage>
        <taxon>Bacteria</taxon>
        <taxon>Bacillati</taxon>
        <taxon>Actinomycetota</taxon>
        <taxon>Actinomycetes</taxon>
        <taxon>Micromonosporales</taxon>
        <taxon>Micromonosporaceae</taxon>
        <taxon>Micromonospora</taxon>
    </lineage>
</organism>
<dbReference type="AlphaFoldDB" id="A0A4R0G421"/>
<feature type="compositionally biased region" description="Basic residues" evidence="1">
    <location>
        <begin position="38"/>
        <end position="75"/>
    </location>
</feature>
<keyword evidence="3" id="KW-1185">Reference proteome</keyword>
<evidence type="ECO:0000256" key="1">
    <source>
        <dbReference type="SAM" id="MobiDB-lite"/>
    </source>
</evidence>
<name>A0A4R0G421_9ACTN</name>
<sequence length="75" mass="8084">MVRNGPHEGRSVPRSARQNLAPAPKTLGPTTSPAPAHPRTRAPAHPRTRAPAHPRTRAPAHPRTRAPAHPRTRAP</sequence>
<proteinExistence type="predicted"/>
<reference evidence="2 3" key="1">
    <citation type="submission" date="2019-02" db="EMBL/GenBank/DDBJ databases">
        <title>Jishengella sp. nov., isolated from a root of Zingiber montanum.</title>
        <authorList>
            <person name="Kuncharoen N."/>
            <person name="Kudo T."/>
            <person name="Masahiro Y."/>
            <person name="Ohkuma M."/>
            <person name="Tanasupawat S."/>
        </authorList>
    </citation>
    <scope>NUCLEOTIDE SEQUENCE [LARGE SCALE GENOMIC DNA]</scope>
    <source>
        <strain evidence="2 3">PLAI 1-1</strain>
    </source>
</reference>
<feature type="compositionally biased region" description="Basic and acidic residues" evidence="1">
    <location>
        <begin position="1"/>
        <end position="11"/>
    </location>
</feature>
<comment type="caution">
    <text evidence="2">The sequence shown here is derived from an EMBL/GenBank/DDBJ whole genome shotgun (WGS) entry which is preliminary data.</text>
</comment>
<dbReference type="Proteomes" id="UP000292274">
    <property type="component" value="Unassembled WGS sequence"/>
</dbReference>